<dbReference type="Gene3D" id="3.40.50.300">
    <property type="entry name" value="P-loop containing nucleotide triphosphate hydrolases"/>
    <property type="match status" value="1"/>
</dbReference>
<dbReference type="GO" id="GO:0016787">
    <property type="term" value="F:hydrolase activity"/>
    <property type="evidence" value="ECO:0007669"/>
    <property type="project" value="UniProtKB-KW"/>
</dbReference>
<dbReference type="InterPro" id="IPR036627">
    <property type="entry name" value="CobW-likC_sf"/>
</dbReference>
<dbReference type="Gene3D" id="3.30.1220.10">
    <property type="entry name" value="CobW-like, C-terminal domain"/>
    <property type="match status" value="1"/>
</dbReference>
<evidence type="ECO:0000259" key="6">
    <source>
        <dbReference type="Pfam" id="PF02492"/>
    </source>
</evidence>
<evidence type="ECO:0000313" key="8">
    <source>
        <dbReference type="EMBL" id="AHX99832.1"/>
    </source>
</evidence>
<evidence type="ECO:0000313" key="10">
    <source>
        <dbReference type="EMBL" id="PPJ76116.1"/>
    </source>
</evidence>
<dbReference type="EMBL" id="PGWX01000235">
    <property type="protein sequence ID" value="PPJ76116.1"/>
    <property type="molecule type" value="Genomic_DNA"/>
</dbReference>
<dbReference type="AlphaFoldDB" id="A0A023UFI7"/>
<evidence type="ECO:0000313" key="9">
    <source>
        <dbReference type="EMBL" id="MDT4286386.1"/>
    </source>
</evidence>
<dbReference type="InterPro" id="IPR051316">
    <property type="entry name" value="Zinc-reg_GTPase_activator"/>
</dbReference>
<keyword evidence="1" id="KW-0547">Nucleotide-binding</keyword>
<dbReference type="GO" id="GO:0005737">
    <property type="term" value="C:cytoplasm"/>
    <property type="evidence" value="ECO:0007669"/>
    <property type="project" value="TreeGrafter"/>
</dbReference>
<feature type="domain" description="CobW C-terminal" evidence="7">
    <location>
        <begin position="218"/>
        <end position="289"/>
    </location>
</feature>
<accession>A0A023UFI7</accession>
<dbReference type="Pfam" id="PF07683">
    <property type="entry name" value="CobW_C"/>
    <property type="match status" value="1"/>
</dbReference>
<dbReference type="Pfam" id="PF02492">
    <property type="entry name" value="cobW"/>
    <property type="match status" value="1"/>
</dbReference>
<keyword evidence="2" id="KW-0378">Hydrolase</keyword>
<dbReference type="RefSeq" id="WP_049397052.1">
    <property type="nucleotide sequence ID" value="NZ_CAJUXL010000025.1"/>
</dbReference>
<dbReference type="InterPro" id="IPR011629">
    <property type="entry name" value="CobW-like_C"/>
</dbReference>
<dbReference type="EMBL" id="JAVSOO010000009">
    <property type="protein sequence ID" value="MDT4286386.1"/>
    <property type="molecule type" value="Genomic_DNA"/>
</dbReference>
<evidence type="ECO:0000313" key="11">
    <source>
        <dbReference type="Proteomes" id="UP000238153"/>
    </source>
</evidence>
<dbReference type="InterPro" id="IPR027417">
    <property type="entry name" value="P-loop_NTPase"/>
</dbReference>
<evidence type="ECO:0000256" key="4">
    <source>
        <dbReference type="ARBA" id="ARBA00034320"/>
    </source>
</evidence>
<sequence>MEIIIVGGFLGSGKTTTLNHLIKDALNHDIKTALIINEFGKMSVDSQLIHPTIPISEIVEGCICCAMKSNVSQQLHEIYLEHQPDLVFIECSGIAEPLSVVDACLTPVLAPITTIRSMLGIIDAKLYEKIETYPRDIQALFYEQLSHCSTLFVNKIDIADFNQVACLLRHLEVINGDANIQVGQWGELALNTLLNVKHLGAKQRGTLHHAINHQLIDTPRSQTKAALIERLTQLPQQVYRVKGFVRFTDSKLIHLVQYAEGEIELTPIQFKSDVPLYLVVIGKQLDDIELDL</sequence>
<dbReference type="Proteomes" id="UP000238153">
    <property type="component" value="Unassembled WGS sequence"/>
</dbReference>
<keyword evidence="12" id="KW-1185">Reference proteome</keyword>
<feature type="domain" description="CobW/HypB/UreG nucleotide-binding" evidence="6">
    <location>
        <begin position="3"/>
        <end position="180"/>
    </location>
</feature>
<evidence type="ECO:0000313" key="12">
    <source>
        <dbReference type="Proteomes" id="UP001269271"/>
    </source>
</evidence>
<reference evidence="8" key="1">
    <citation type="submission" date="2013-03" db="EMBL/GenBank/DDBJ databases">
        <authorList>
            <person name="Borui P."/>
            <person name="Yunsong Y."/>
        </authorList>
    </citation>
    <scope>NUCLEOTIDE SEQUENCE</scope>
    <source>
        <strain evidence="8">SH32</strain>
    </source>
</reference>
<evidence type="ECO:0000259" key="7">
    <source>
        <dbReference type="Pfam" id="PF07683"/>
    </source>
</evidence>
<dbReference type="SUPFAM" id="SSF52540">
    <property type="entry name" value="P-loop containing nucleoside triphosphate hydrolases"/>
    <property type="match status" value="1"/>
</dbReference>
<dbReference type="PANTHER" id="PTHR13748">
    <property type="entry name" value="COBW-RELATED"/>
    <property type="match status" value="1"/>
</dbReference>
<dbReference type="SUPFAM" id="SSF90002">
    <property type="entry name" value="Hypothetical protein YjiA, C-terminal domain"/>
    <property type="match status" value="1"/>
</dbReference>
<dbReference type="InterPro" id="IPR003495">
    <property type="entry name" value="CobW/HypB/UreG_nucleotide-bd"/>
</dbReference>
<reference evidence="8" key="2">
    <citation type="journal article" date="2014" name="PLoS ONE">
        <title>Characterization of the staphylococcal cassette chromosome composite island of Staphylococcus haemolyticus SH32, a methicillin-resistant clinical isolate from China.</title>
        <authorList>
            <person name="Yu D."/>
            <person name="Pi B."/>
            <person name="Chen Y."/>
            <person name="Wang Y."/>
            <person name="Ruan Z."/>
            <person name="Otto M."/>
            <person name="Yu Y."/>
        </authorList>
    </citation>
    <scope>NUCLEOTIDE SEQUENCE</scope>
    <source>
        <strain evidence="8">SH32</strain>
    </source>
</reference>
<dbReference type="Proteomes" id="UP001269271">
    <property type="component" value="Unassembled WGS sequence"/>
</dbReference>
<comment type="similarity">
    <text evidence="4">Belongs to the SIMIBI class G3E GTPase family. ZNG1 subfamily.</text>
</comment>
<reference evidence="9 12" key="4">
    <citation type="submission" date="2023-08" db="EMBL/GenBank/DDBJ databases">
        <title>Genomic surveillance of Staphylococcus haemolyticus neonatal outbreak in southern France.</title>
        <authorList>
            <person name="Magnan C."/>
            <person name="Morsli M."/>
            <person name="Thiery B."/>
            <person name="Salipante F."/>
            <person name="Attar J."/>
            <person name="Massimo D.M."/>
            <person name="Ory J."/>
            <person name="Pantel A."/>
            <person name="Lavigne J.-P."/>
        </authorList>
    </citation>
    <scope>NUCLEOTIDE SEQUENCE [LARGE SCALE GENOMIC DNA]</scope>
    <source>
        <strain evidence="9 12">NSH026</strain>
    </source>
</reference>
<dbReference type="PATRIC" id="fig|1283.481.peg.570"/>
<protein>
    <submittedName>
        <fullName evidence="8">CobW/P47K family protein</fullName>
    </submittedName>
    <submittedName>
        <fullName evidence="9">GTP-binding protein</fullName>
    </submittedName>
</protein>
<comment type="catalytic activity">
    <reaction evidence="5">
        <text>GTP + H2O = GDP + phosphate + H(+)</text>
        <dbReference type="Rhea" id="RHEA:19669"/>
        <dbReference type="ChEBI" id="CHEBI:15377"/>
        <dbReference type="ChEBI" id="CHEBI:15378"/>
        <dbReference type="ChEBI" id="CHEBI:37565"/>
        <dbReference type="ChEBI" id="CHEBI:43474"/>
        <dbReference type="ChEBI" id="CHEBI:58189"/>
    </reaction>
    <physiologicalReaction direction="left-to-right" evidence="5">
        <dbReference type="Rhea" id="RHEA:19670"/>
    </physiologicalReaction>
</comment>
<proteinExistence type="inferred from homology"/>
<evidence type="ECO:0000256" key="5">
    <source>
        <dbReference type="ARBA" id="ARBA00049117"/>
    </source>
</evidence>
<evidence type="ECO:0000256" key="2">
    <source>
        <dbReference type="ARBA" id="ARBA00022801"/>
    </source>
</evidence>
<evidence type="ECO:0000256" key="1">
    <source>
        <dbReference type="ARBA" id="ARBA00022741"/>
    </source>
</evidence>
<keyword evidence="3" id="KW-0143">Chaperone</keyword>
<dbReference type="GO" id="GO:0000166">
    <property type="term" value="F:nucleotide binding"/>
    <property type="evidence" value="ECO:0007669"/>
    <property type="project" value="UniProtKB-KW"/>
</dbReference>
<organism evidence="8">
    <name type="scientific">Staphylococcus haemolyticus</name>
    <dbReference type="NCBI Taxonomy" id="1283"/>
    <lineage>
        <taxon>Bacteria</taxon>
        <taxon>Bacillati</taxon>
        <taxon>Bacillota</taxon>
        <taxon>Bacilli</taxon>
        <taxon>Bacillales</taxon>
        <taxon>Staphylococcaceae</taxon>
        <taxon>Staphylococcus</taxon>
    </lineage>
</organism>
<reference evidence="10 11" key="3">
    <citation type="submission" date="2017-11" db="EMBL/GenBank/DDBJ databases">
        <authorList>
            <person name="Founou R.C."/>
            <person name="Founou L."/>
            <person name="Allam M."/>
            <person name="Ismail A."/>
            <person name="Essack S.Y."/>
        </authorList>
    </citation>
    <scope>NUCLEOTIDE SEQUENCE [LARGE SCALE GENOMIC DNA]</scope>
    <source>
        <strain evidence="10 11">G811N2B1</strain>
    </source>
</reference>
<gene>
    <name evidence="10" type="ORF">CV019_04835</name>
    <name evidence="9" type="ORF">RO950_05065</name>
    <name evidence="8" type="ORF">SHP0123</name>
</gene>
<dbReference type="PANTHER" id="PTHR13748:SF62">
    <property type="entry name" value="COBW DOMAIN-CONTAINING PROTEIN"/>
    <property type="match status" value="1"/>
</dbReference>
<dbReference type="EMBL" id="KF006347">
    <property type="protein sequence ID" value="AHX99832.1"/>
    <property type="molecule type" value="Genomic_DNA"/>
</dbReference>
<evidence type="ECO:0000256" key="3">
    <source>
        <dbReference type="ARBA" id="ARBA00023186"/>
    </source>
</evidence>
<name>A0A023UFI7_STAHA</name>